<evidence type="ECO:0000313" key="1">
    <source>
        <dbReference type="EMBL" id="QZE15962.1"/>
    </source>
</evidence>
<protein>
    <submittedName>
        <fullName evidence="1">tRNA pseudouridine(38-40) synthase TruA</fullName>
        <ecNumber evidence="1">5.4.99.12</ecNumber>
    </submittedName>
</protein>
<dbReference type="EMBL" id="CP081303">
    <property type="protein sequence ID" value="QZE15962.1"/>
    <property type="molecule type" value="Genomic_DNA"/>
</dbReference>
<reference evidence="1" key="1">
    <citation type="submission" date="2021-08" db="EMBL/GenBank/DDBJ databases">
        <title>Novel anaerobic bacterium isolated from sea squirt in East Sea, Republic of Korea.</title>
        <authorList>
            <person name="Nguyen T.H."/>
            <person name="Li Z."/>
            <person name="Lee Y.-J."/>
            <person name="Ko J."/>
            <person name="Kim S.-G."/>
        </authorList>
    </citation>
    <scope>NUCLEOTIDE SEQUENCE</scope>
    <source>
        <strain evidence="1">KCTC 25031</strain>
    </source>
</reference>
<evidence type="ECO:0000313" key="2">
    <source>
        <dbReference type="Proteomes" id="UP000826212"/>
    </source>
</evidence>
<gene>
    <name evidence="1" type="primary">truA</name>
    <name evidence="1" type="ORF">K4L44_06390</name>
</gene>
<organism evidence="1 2">
    <name type="scientific">Halosquirtibacter laminarini</name>
    <dbReference type="NCBI Taxonomy" id="3374600"/>
    <lineage>
        <taxon>Bacteria</taxon>
        <taxon>Pseudomonadati</taxon>
        <taxon>Bacteroidota</taxon>
        <taxon>Bacteroidia</taxon>
        <taxon>Marinilabiliales</taxon>
        <taxon>Prolixibacteraceae</taxon>
        <taxon>Halosquirtibacter</taxon>
    </lineage>
</organism>
<sequence>MSVKQRYFIQLSYNGAEFHGWQIQPNAVTVQEELQKSMSMISRESIEVTGAGRTDTGVHASLYVAHFDAVSLKLDDPNFVYKLNKLLCKGIAVQKIFKVGPKDHARFDATHRTYKYFITFDKDPFVSSFAFKPFKKVDIEIMNEAAVFLLKHKDFESFERTGADNKTSVCDVSAASWEVFDNFAVFTIQADRFLRNMVRAIVGTLLDVGYGKISPKKFNQIIEKRNRKYASASAPGEALFLVDVGYNSLIESQIDYKAQGFHFVPREMPKRS</sequence>
<proteinExistence type="predicted"/>
<dbReference type="EC" id="5.4.99.12" evidence="1"/>
<dbReference type="Proteomes" id="UP000826212">
    <property type="component" value="Chromosome"/>
</dbReference>
<name>A0AC61NPJ6_9BACT</name>
<accession>A0AC61NPJ6</accession>
<keyword evidence="1" id="KW-0413">Isomerase</keyword>
<keyword evidence="2" id="KW-1185">Reference proteome</keyword>